<name>A0A9D4TZD4_CHLVU</name>
<dbReference type="EMBL" id="SIDB01000001">
    <property type="protein sequence ID" value="KAI3438528.1"/>
    <property type="molecule type" value="Genomic_DNA"/>
</dbReference>
<proteinExistence type="inferred from homology"/>
<dbReference type="GO" id="GO:0032040">
    <property type="term" value="C:small-subunit processome"/>
    <property type="evidence" value="ECO:0007669"/>
    <property type="project" value="TreeGrafter"/>
</dbReference>
<evidence type="ECO:0000256" key="1">
    <source>
        <dbReference type="ARBA" id="ARBA00004604"/>
    </source>
</evidence>
<keyword evidence="3" id="KW-0539">Nucleus</keyword>
<reference evidence="7" key="1">
    <citation type="journal article" date="2019" name="Plant J.">
        <title>Chlorella vulgaris genome assembly and annotation reveals the molecular basis for metabolic acclimation to high light conditions.</title>
        <authorList>
            <person name="Cecchin M."/>
            <person name="Marcolungo L."/>
            <person name="Rossato M."/>
            <person name="Girolomoni L."/>
            <person name="Cosentino E."/>
            <person name="Cuine S."/>
            <person name="Li-Beisson Y."/>
            <person name="Delledonne M."/>
            <person name="Ballottari M."/>
        </authorList>
    </citation>
    <scope>NUCLEOTIDE SEQUENCE</scope>
    <source>
        <strain evidence="7">211/11P</strain>
    </source>
</reference>
<keyword evidence="8" id="KW-1185">Reference proteome</keyword>
<dbReference type="GO" id="GO:0034511">
    <property type="term" value="F:U3 snoRNA binding"/>
    <property type="evidence" value="ECO:0007669"/>
    <property type="project" value="InterPro"/>
</dbReference>
<evidence type="ECO:0000256" key="2">
    <source>
        <dbReference type="ARBA" id="ARBA00009223"/>
    </source>
</evidence>
<dbReference type="InterPro" id="IPR053939">
    <property type="entry name" value="UTP25_C"/>
</dbReference>
<reference evidence="7" key="2">
    <citation type="submission" date="2020-11" db="EMBL/GenBank/DDBJ databases">
        <authorList>
            <person name="Cecchin M."/>
            <person name="Marcolungo L."/>
            <person name="Rossato M."/>
            <person name="Girolomoni L."/>
            <person name="Cosentino E."/>
            <person name="Cuine S."/>
            <person name="Li-Beisson Y."/>
            <person name="Delledonne M."/>
            <person name="Ballottari M."/>
        </authorList>
    </citation>
    <scope>NUCLEOTIDE SEQUENCE</scope>
    <source>
        <strain evidence="7">211/11P</strain>
        <tissue evidence="7">Whole cell</tissue>
    </source>
</reference>
<feature type="compositionally biased region" description="Low complexity" evidence="4">
    <location>
        <begin position="196"/>
        <end position="213"/>
    </location>
</feature>
<dbReference type="InterPro" id="IPR053940">
    <property type="entry name" value="UTP25_NTPase-like"/>
</dbReference>
<feature type="domain" description="UTP25 NTP hydrolase-like" evidence="6">
    <location>
        <begin position="407"/>
        <end position="685"/>
    </location>
</feature>
<evidence type="ECO:0000259" key="5">
    <source>
        <dbReference type="Pfam" id="PF06862"/>
    </source>
</evidence>
<feature type="compositionally biased region" description="Low complexity" evidence="4">
    <location>
        <begin position="135"/>
        <end position="145"/>
    </location>
</feature>
<dbReference type="AlphaFoldDB" id="A0A9D4TZD4"/>
<dbReference type="Pfam" id="PF22916">
    <property type="entry name" value="UTP25_NTPase-like"/>
    <property type="match status" value="1"/>
</dbReference>
<comment type="subcellular location">
    <subcellularLocation>
        <location evidence="1">Nucleus</location>
        <location evidence="1">Nucleolus</location>
    </subcellularLocation>
</comment>
<comment type="similarity">
    <text evidence="2">Belongs to the UTP25 family.</text>
</comment>
<evidence type="ECO:0000259" key="6">
    <source>
        <dbReference type="Pfam" id="PF22916"/>
    </source>
</evidence>
<feature type="compositionally biased region" description="Low complexity" evidence="4">
    <location>
        <begin position="234"/>
        <end position="249"/>
    </location>
</feature>
<sequence length="883" mass="94617">MVGLAVALKRKLGAGAANGHQKRPRSAAGTAQDAAELGSSEAIRQLLANGGFAALAASATSTNTRTALRKQRKAEQQARQQARLTQQQQQQRQPDGSDSEDEAVEADGGSQHGEAAQRGAGPVAYSRLLGSLSAAGGAHAGALQQRQREHAGDSDASSSEQDEDEQEEEEEEQEESMSASEGDDGDGGLEEEEPEAAGVAEGVGELASGSEGDSGSEGEGHSSSDEEEQEETQGGEAAAQQHTEQQQDQQRPRHLSDRPEAAGEAGWAGAAEDHYLSHFDSALSEERAAALLDAAQRTRYLPCSPAGGKQGSEQGPAVAGDVLSQWPEAGLEAVQGSCMPQSAPAHLAAYGVKERLAARWREVAATHAAAGAAAAAAAAAGGGGSTGSGDFVDGQQRALFALLSTYTDLLVPCRPYPTSADAPDPQMDAVLLHVLSHCAKAADRIKKNNDRLKGGPAGAAAGVDAVAKDQGFTRAKVLLLLPQRNLALRVVRRLLELAVKETRSDTIKHKQRFLDEFGEQDEALSEREAAAVARKPADHQALFGGNLDDHFRLGIKLTRGAVKLFADFFDSDIIVASPLALATRLAEAEAGGEGEAASDFLSSVEVLVAERADLMLMQNWTHVGTVFEAVNQIPREGHGVDMMRVRDWALSGRGALYRQTVLLSSFASAEMNALLARTCRNHAGKARLDPSYRGVLGEVIPRARQVFERLPAAVAAASATDADARFEHFKRCLWPRIRESGGGGGHLIYLPSYFDYVRVRNFLRGELASFLGLCEYTERADAARARAYFFDRRKQVLLYTERAQFYNRHRIRGARNILFYQLPEHAGFYSELLNLLEEAETGETPTVTVVFSKVDALRLERVVGSDRSSKMLKAKKTSTFLFC</sequence>
<dbReference type="Pfam" id="PF06862">
    <property type="entry name" value="Utp25_C"/>
    <property type="match status" value="1"/>
</dbReference>
<dbReference type="OrthoDB" id="10264378at2759"/>
<dbReference type="PANTHER" id="PTHR12933">
    <property type="entry name" value="ORF PROTEIN-RELATED"/>
    <property type="match status" value="1"/>
</dbReference>
<dbReference type="Proteomes" id="UP001055712">
    <property type="component" value="Unassembled WGS sequence"/>
</dbReference>
<evidence type="ECO:0000313" key="8">
    <source>
        <dbReference type="Proteomes" id="UP001055712"/>
    </source>
</evidence>
<evidence type="ECO:0000313" key="7">
    <source>
        <dbReference type="EMBL" id="KAI3438528.1"/>
    </source>
</evidence>
<comment type="caution">
    <text evidence="7">The sequence shown here is derived from an EMBL/GenBank/DDBJ whole genome shotgun (WGS) entry which is preliminary data.</text>
</comment>
<feature type="compositionally biased region" description="Basic and acidic residues" evidence="4">
    <location>
        <begin position="250"/>
        <end position="261"/>
    </location>
</feature>
<dbReference type="InterPro" id="IPR010678">
    <property type="entry name" value="UTP25"/>
</dbReference>
<feature type="region of interest" description="Disordered" evidence="4">
    <location>
        <begin position="135"/>
        <end position="267"/>
    </location>
</feature>
<evidence type="ECO:0000256" key="3">
    <source>
        <dbReference type="ARBA" id="ARBA00023242"/>
    </source>
</evidence>
<feature type="region of interest" description="Disordered" evidence="4">
    <location>
        <begin position="58"/>
        <end position="122"/>
    </location>
</feature>
<dbReference type="GO" id="GO:0000462">
    <property type="term" value="P:maturation of SSU-rRNA from tricistronic rRNA transcript (SSU-rRNA, 5.8S rRNA, LSU-rRNA)"/>
    <property type="evidence" value="ECO:0007669"/>
    <property type="project" value="TreeGrafter"/>
</dbReference>
<evidence type="ECO:0008006" key="9">
    <source>
        <dbReference type="Google" id="ProtNLM"/>
    </source>
</evidence>
<gene>
    <name evidence="7" type="ORF">D9Q98_000956</name>
</gene>
<feature type="region of interest" description="Disordered" evidence="4">
    <location>
        <begin position="10"/>
        <end position="36"/>
    </location>
</feature>
<organism evidence="7 8">
    <name type="scientific">Chlorella vulgaris</name>
    <name type="common">Green alga</name>
    <dbReference type="NCBI Taxonomy" id="3077"/>
    <lineage>
        <taxon>Eukaryota</taxon>
        <taxon>Viridiplantae</taxon>
        <taxon>Chlorophyta</taxon>
        <taxon>core chlorophytes</taxon>
        <taxon>Trebouxiophyceae</taxon>
        <taxon>Chlorellales</taxon>
        <taxon>Chlorellaceae</taxon>
        <taxon>Chlorella clade</taxon>
        <taxon>Chlorella</taxon>
    </lineage>
</organism>
<evidence type="ECO:0000256" key="4">
    <source>
        <dbReference type="SAM" id="MobiDB-lite"/>
    </source>
</evidence>
<feature type="compositionally biased region" description="Acidic residues" evidence="4">
    <location>
        <begin position="160"/>
        <end position="195"/>
    </location>
</feature>
<feature type="domain" description="UTP25 C-terminal" evidence="5">
    <location>
        <begin position="696"/>
        <end position="881"/>
    </location>
</feature>
<dbReference type="GO" id="GO:0019843">
    <property type="term" value="F:rRNA binding"/>
    <property type="evidence" value="ECO:0007669"/>
    <property type="project" value="TreeGrafter"/>
</dbReference>
<accession>A0A9D4TZD4</accession>
<feature type="compositionally biased region" description="Low complexity" evidence="4">
    <location>
        <begin position="77"/>
        <end position="93"/>
    </location>
</feature>
<protein>
    <recommendedName>
        <fullName evidence="9">U3 small nucleolar RNA-associated protein 25</fullName>
    </recommendedName>
</protein>
<dbReference type="PANTHER" id="PTHR12933:SF0">
    <property type="entry name" value="U3 SMALL NUCLEOLAR RNA-ASSOCIATED PROTEIN 25 HOMOLOG"/>
    <property type="match status" value="1"/>
</dbReference>